<accession>A0ABS6FIF6</accession>
<dbReference type="InterPro" id="IPR018060">
    <property type="entry name" value="HTH_AraC"/>
</dbReference>
<dbReference type="SMART" id="SM00342">
    <property type="entry name" value="HTH_ARAC"/>
    <property type="match status" value="1"/>
</dbReference>
<evidence type="ECO:0000256" key="1">
    <source>
        <dbReference type="ARBA" id="ARBA00023015"/>
    </source>
</evidence>
<protein>
    <submittedName>
        <fullName evidence="5">AraC family transcriptional regulator</fullName>
    </submittedName>
</protein>
<organism evidence="5 6">
    <name type="scientific">Peptoniphilus ovalis</name>
    <dbReference type="NCBI Taxonomy" id="2841503"/>
    <lineage>
        <taxon>Bacteria</taxon>
        <taxon>Bacillati</taxon>
        <taxon>Bacillota</taxon>
        <taxon>Tissierellia</taxon>
        <taxon>Tissierellales</taxon>
        <taxon>Peptoniphilaceae</taxon>
        <taxon>Peptoniphilus</taxon>
    </lineage>
</organism>
<dbReference type="Pfam" id="PF12833">
    <property type="entry name" value="HTH_18"/>
    <property type="match status" value="1"/>
</dbReference>
<reference evidence="5 6" key="1">
    <citation type="submission" date="2021-06" db="EMBL/GenBank/DDBJ databases">
        <authorList>
            <person name="Sun Q."/>
            <person name="Li D."/>
        </authorList>
    </citation>
    <scope>NUCLEOTIDE SEQUENCE [LARGE SCALE GENOMIC DNA]</scope>
    <source>
        <strain evidence="5 6">MSJ-1</strain>
    </source>
</reference>
<dbReference type="InterPro" id="IPR018062">
    <property type="entry name" value="HTH_AraC-typ_CS"/>
</dbReference>
<keyword evidence="3" id="KW-0804">Transcription</keyword>
<name>A0ABS6FIF6_9FIRM</name>
<evidence type="ECO:0000256" key="2">
    <source>
        <dbReference type="ARBA" id="ARBA00023125"/>
    </source>
</evidence>
<keyword evidence="2" id="KW-0238">DNA-binding</keyword>
<dbReference type="PROSITE" id="PS00041">
    <property type="entry name" value="HTH_ARAC_FAMILY_1"/>
    <property type="match status" value="1"/>
</dbReference>
<dbReference type="PANTHER" id="PTHR47893">
    <property type="entry name" value="REGULATORY PROTEIN PCHR"/>
    <property type="match status" value="1"/>
</dbReference>
<keyword evidence="6" id="KW-1185">Reference proteome</keyword>
<evidence type="ECO:0000313" key="5">
    <source>
        <dbReference type="EMBL" id="MBU5669967.1"/>
    </source>
</evidence>
<evidence type="ECO:0000313" key="6">
    <source>
        <dbReference type="Proteomes" id="UP000783742"/>
    </source>
</evidence>
<dbReference type="PANTHER" id="PTHR47893:SF1">
    <property type="entry name" value="REGULATORY PROTEIN PCHR"/>
    <property type="match status" value="1"/>
</dbReference>
<dbReference type="Proteomes" id="UP000783742">
    <property type="component" value="Unassembled WGS sequence"/>
</dbReference>
<feature type="domain" description="HTH araC/xylS-type" evidence="4">
    <location>
        <begin position="220"/>
        <end position="318"/>
    </location>
</feature>
<comment type="caution">
    <text evidence="5">The sequence shown here is derived from an EMBL/GenBank/DDBJ whole genome shotgun (WGS) entry which is preliminary data.</text>
</comment>
<dbReference type="PROSITE" id="PS01124">
    <property type="entry name" value="HTH_ARAC_FAMILY_2"/>
    <property type="match status" value="1"/>
</dbReference>
<gene>
    <name evidence="5" type="ORF">KQI68_08985</name>
</gene>
<evidence type="ECO:0000256" key="3">
    <source>
        <dbReference type="ARBA" id="ARBA00023163"/>
    </source>
</evidence>
<evidence type="ECO:0000259" key="4">
    <source>
        <dbReference type="PROSITE" id="PS01124"/>
    </source>
</evidence>
<dbReference type="EMBL" id="JAHLQO010000006">
    <property type="protein sequence ID" value="MBU5669967.1"/>
    <property type="molecule type" value="Genomic_DNA"/>
</dbReference>
<dbReference type="RefSeq" id="WP_216549807.1">
    <property type="nucleotide sequence ID" value="NZ_JAHLQO010000006.1"/>
</dbReference>
<dbReference type="InterPro" id="IPR053142">
    <property type="entry name" value="PchR_regulatory_protein"/>
</dbReference>
<keyword evidence="1" id="KW-0805">Transcription regulation</keyword>
<sequence length="323" mass="38626">MDFMSHLYGRNKNEIIKNKKGKIYQFNKSEDEKYIVTEYDVFKGIKVFYNDRHTSKITSNIYESKNYDKRYEINHCREGRFECILRDGTVTYMEAGDFAINPLNNRSKESFFPINHYHGVTFYITPSEFDDEIHNLEKMYGISYDLILRELCQNDKLFIQRSTPEIKHIFYEIYKVPEDVVIEYLKVKFQELFLYLKTIKNNEYYSERQYFLKSNIDIVKRINEYISNNFNKTLTYDELSEIFNIKITTMKNCYKSIFGETINETIIKNRLEKGAELLKNSSLTITEIAIEVGYTDHSKFSNAFKKKYNITPSEYKKLSEIAF</sequence>
<proteinExistence type="predicted"/>